<sequence>MVDTHTAMSGHNSKGRHVRCPLPSVVFVARLFTFHLLQFLVLHFEAQTLAADRCFNTYDDVTCDSWAKHGKCDVVEWMIENCEKSCNVCDEEKDENSRFRKILDDFYDYKSREFPEYATFVGRHDFDDILESFKMDAFDRRKNHTERFLRRLRNLDITKLTRKNKRERRILMSCLQTFVDGYKWREYGALNSINFLEGLANGPQWPMYARLDDESDFLSYLKRLSVVPDQIYDQIALMKRAIELKRSSHMVSVSRVPSMLQEWDVEDFFLQPFEFNLRKQKFSTFKKDRLREKAKNLLPYVSQALSRLKVFMDKDYLDATREFPGVHSLPHGLEYYEACLKWYLGYDAKATEVFQLGVQEVSRIEKQIKEVMASVDFHGDLKSFFKHIQTLPKFYNHTKEQILQMYREMLSDQIIPALDTLFYNYTIAPITVVPVERDGPWGSYGLGRFFVNLKEAEKRSTFTMMPLTLHEAYPGHHFQDLYSQHFDIPLYRAQPMNGRLYSVPFHFPVYSAYSEGWALYSEYLGHELGLYDDPYKLFGRYVSEIFRACRLVVDTGIHAFGWSRDRAIEFLNGYSDFPLSQIAAEVDRYITAPGQACAYKVGEIKIKNLRRKAEEALGSLFDVKEFHHQMLKIGYVPLDILEEVMMDWVHSILTNDPTVTSDYENLIEATTNSMPPLLMSSSLHVVLLNLVLGYIMYNKIT</sequence>
<dbReference type="RefSeq" id="XP_055868891.1">
    <property type="nucleotide sequence ID" value="XM_056012916.1"/>
</dbReference>
<evidence type="ECO:0000313" key="3">
    <source>
        <dbReference type="Proteomes" id="UP001165740"/>
    </source>
</evidence>
<feature type="domain" description="ShKT" evidence="2">
    <location>
        <begin position="54"/>
        <end position="89"/>
    </location>
</feature>
<dbReference type="InterPro" id="IPR003582">
    <property type="entry name" value="ShKT_dom"/>
</dbReference>
<reference evidence="4 5" key="1">
    <citation type="submission" date="2025-04" db="UniProtKB">
        <authorList>
            <consortium name="RefSeq"/>
        </authorList>
    </citation>
    <scope>IDENTIFICATION</scope>
</reference>
<protein>
    <submittedName>
        <fullName evidence="4 5">Uncharacterized protein LOC106056377</fullName>
    </submittedName>
</protein>
<comment type="caution">
    <text evidence="1">Lacks conserved residue(s) required for the propagation of feature annotation.</text>
</comment>
<evidence type="ECO:0000313" key="5">
    <source>
        <dbReference type="RefSeq" id="XP_055868890.1"/>
    </source>
</evidence>
<dbReference type="InterPro" id="IPR010281">
    <property type="entry name" value="DUF885"/>
</dbReference>
<dbReference type="PROSITE" id="PS51670">
    <property type="entry name" value="SHKT"/>
    <property type="match status" value="1"/>
</dbReference>
<organism evidence="3 7">
    <name type="scientific">Biomphalaria glabrata</name>
    <name type="common">Bloodfluke planorb</name>
    <name type="synonym">Freshwater snail</name>
    <dbReference type="NCBI Taxonomy" id="6526"/>
    <lineage>
        <taxon>Eukaryota</taxon>
        <taxon>Metazoa</taxon>
        <taxon>Spiralia</taxon>
        <taxon>Lophotrochozoa</taxon>
        <taxon>Mollusca</taxon>
        <taxon>Gastropoda</taxon>
        <taxon>Heterobranchia</taxon>
        <taxon>Euthyneura</taxon>
        <taxon>Panpulmonata</taxon>
        <taxon>Hygrophila</taxon>
        <taxon>Lymnaeoidea</taxon>
        <taxon>Planorbidae</taxon>
        <taxon>Biomphalaria</taxon>
    </lineage>
</organism>
<accession>A0A9W2Z1S9</accession>
<dbReference type="OMA" id="YNHTKEE"/>
<dbReference type="SMART" id="SM00254">
    <property type="entry name" value="ShKT"/>
    <property type="match status" value="1"/>
</dbReference>
<dbReference type="GeneID" id="106056377"/>
<evidence type="ECO:0000313" key="7">
    <source>
        <dbReference type="RefSeq" id="XP_055868892.1"/>
    </source>
</evidence>
<name>A0A9W2Z1S9_BIOGL</name>
<evidence type="ECO:0000313" key="4">
    <source>
        <dbReference type="RefSeq" id="XP_055868889.1"/>
    </source>
</evidence>
<dbReference type="AlphaFoldDB" id="A0A9W2Z1S9"/>
<evidence type="ECO:0000313" key="6">
    <source>
        <dbReference type="RefSeq" id="XP_055868891.1"/>
    </source>
</evidence>
<dbReference type="RefSeq" id="XP_055868889.1">
    <property type="nucleotide sequence ID" value="XM_056012914.1"/>
</dbReference>
<dbReference type="PANTHER" id="PTHR33361">
    <property type="entry name" value="GLR0591 PROTEIN"/>
    <property type="match status" value="1"/>
</dbReference>
<keyword evidence="3" id="KW-1185">Reference proteome</keyword>
<proteinExistence type="predicted"/>
<dbReference type="RefSeq" id="XP_055868890.1">
    <property type="nucleotide sequence ID" value="XM_056012915.1"/>
</dbReference>
<dbReference type="Pfam" id="PF01549">
    <property type="entry name" value="ShK"/>
    <property type="match status" value="1"/>
</dbReference>
<gene>
    <name evidence="4 5 6 7" type="primary">LOC106056377</name>
</gene>
<dbReference type="OrthoDB" id="5959877at2759"/>
<dbReference type="RefSeq" id="XP_055868892.1">
    <property type="nucleotide sequence ID" value="XM_056012917.1"/>
</dbReference>
<dbReference type="Proteomes" id="UP001165740">
    <property type="component" value="Chromosome 15"/>
</dbReference>
<dbReference type="Pfam" id="PF05960">
    <property type="entry name" value="DUF885"/>
    <property type="match status" value="1"/>
</dbReference>
<evidence type="ECO:0000256" key="1">
    <source>
        <dbReference type="PROSITE-ProRule" id="PRU01005"/>
    </source>
</evidence>
<dbReference type="PANTHER" id="PTHR33361:SF2">
    <property type="entry name" value="DUF885 DOMAIN-CONTAINING PROTEIN"/>
    <property type="match status" value="1"/>
</dbReference>
<evidence type="ECO:0000259" key="2">
    <source>
        <dbReference type="PROSITE" id="PS51670"/>
    </source>
</evidence>